<dbReference type="PANTHER" id="PTHR23389">
    <property type="entry name" value="CHROMOSOME TRANSMISSION FIDELITY FACTOR 18"/>
    <property type="match status" value="1"/>
</dbReference>
<dbReference type="GO" id="GO:0003689">
    <property type="term" value="F:DNA clamp loader activity"/>
    <property type="evidence" value="ECO:0007669"/>
    <property type="project" value="InterPro"/>
</dbReference>
<dbReference type="OrthoDB" id="446168at2759"/>
<dbReference type="HOGENOM" id="CLU_855429_0_0_1"/>
<reference evidence="4 5" key="1">
    <citation type="submission" date="2014-04" db="EMBL/GenBank/DDBJ databases">
        <authorList>
            <consortium name="DOE Joint Genome Institute"/>
            <person name="Kuo A."/>
            <person name="Kohler A."/>
            <person name="Costa M.D."/>
            <person name="Nagy L.G."/>
            <person name="Floudas D."/>
            <person name="Copeland A."/>
            <person name="Barry K.W."/>
            <person name="Cichocki N."/>
            <person name="Veneault-Fourrey C."/>
            <person name="LaButti K."/>
            <person name="Lindquist E.A."/>
            <person name="Lipzen A."/>
            <person name="Lundell T."/>
            <person name="Morin E."/>
            <person name="Murat C."/>
            <person name="Sun H."/>
            <person name="Tunlid A."/>
            <person name="Henrissat B."/>
            <person name="Grigoriev I.V."/>
            <person name="Hibbett D.S."/>
            <person name="Martin F."/>
            <person name="Nordberg H.P."/>
            <person name="Cantor M.N."/>
            <person name="Hua S.X."/>
        </authorList>
    </citation>
    <scope>NUCLEOTIDE SEQUENCE [LARGE SCALE GENOMIC DNA]</scope>
    <source>
        <strain evidence="4 5">441</strain>
    </source>
</reference>
<dbReference type="GO" id="GO:0005663">
    <property type="term" value="C:DNA replication factor C complex"/>
    <property type="evidence" value="ECO:0007669"/>
    <property type="project" value="InterPro"/>
</dbReference>
<accession>A0A0C9YJL1</accession>
<dbReference type="AlphaFoldDB" id="A0A0C9YJL1"/>
<keyword evidence="1" id="KW-0235">DNA replication</keyword>
<feature type="domain" description="DNA replication factor RFC1 C-terminal" evidence="3">
    <location>
        <begin position="65"/>
        <end position="146"/>
    </location>
</feature>
<keyword evidence="5" id="KW-1185">Reference proteome</keyword>
<name>A0A0C9YJL1_9AGAM</name>
<reference evidence="5" key="2">
    <citation type="submission" date="2015-01" db="EMBL/GenBank/DDBJ databases">
        <title>Evolutionary Origins and Diversification of the Mycorrhizal Mutualists.</title>
        <authorList>
            <consortium name="DOE Joint Genome Institute"/>
            <consortium name="Mycorrhizal Genomics Consortium"/>
            <person name="Kohler A."/>
            <person name="Kuo A."/>
            <person name="Nagy L.G."/>
            <person name="Floudas D."/>
            <person name="Copeland A."/>
            <person name="Barry K.W."/>
            <person name="Cichocki N."/>
            <person name="Veneault-Fourrey C."/>
            <person name="LaButti K."/>
            <person name="Lindquist E.A."/>
            <person name="Lipzen A."/>
            <person name="Lundell T."/>
            <person name="Morin E."/>
            <person name="Murat C."/>
            <person name="Riley R."/>
            <person name="Ohm R."/>
            <person name="Sun H."/>
            <person name="Tunlid A."/>
            <person name="Henrissat B."/>
            <person name="Grigoriev I.V."/>
            <person name="Hibbett D.S."/>
            <person name="Martin F."/>
        </authorList>
    </citation>
    <scope>NUCLEOTIDE SEQUENCE [LARGE SCALE GENOMIC DNA]</scope>
    <source>
        <strain evidence="5">441</strain>
    </source>
</reference>
<dbReference type="Gene3D" id="1.20.272.10">
    <property type="match status" value="1"/>
</dbReference>
<sequence>MNEKYMILMLFNVTSKMLGPYLFSKTSRETLNDKMELYSHDHAFVLLFIQMLKHLWLMDKAVSSISDLDLVDMFIHGTNWSLMPLHAICSTVRLASFMYGSGMGYGGLNRMTFPQWLGQNSKQNKLGHQLSDIQAHMRLKVLGDKDVVDDVIEQMDEYYLTREDWDTIIELRVGENKDDVLKKIPTTTKTAFTKWYNAGEHPIAFHKAVDLGKALKKISGGPVPDLEEAFELDDEPELANVLDEETKKPSEDQDIGGDKLIVSKSKKATWGKGKGKQ</sequence>
<dbReference type="InterPro" id="IPR013725">
    <property type="entry name" value="DNA_replication_fac_RFC1_C"/>
</dbReference>
<proteinExistence type="predicted"/>
<evidence type="ECO:0000256" key="2">
    <source>
        <dbReference type="SAM" id="MobiDB-lite"/>
    </source>
</evidence>
<evidence type="ECO:0000256" key="1">
    <source>
        <dbReference type="ARBA" id="ARBA00022705"/>
    </source>
</evidence>
<protein>
    <recommendedName>
        <fullName evidence="3">DNA replication factor RFC1 C-terminal domain-containing protein</fullName>
    </recommendedName>
</protein>
<dbReference type="GO" id="GO:0006260">
    <property type="term" value="P:DNA replication"/>
    <property type="evidence" value="ECO:0007669"/>
    <property type="project" value="UniProtKB-KW"/>
</dbReference>
<organism evidence="4 5">
    <name type="scientific">Pisolithus microcarpus 441</name>
    <dbReference type="NCBI Taxonomy" id="765257"/>
    <lineage>
        <taxon>Eukaryota</taxon>
        <taxon>Fungi</taxon>
        <taxon>Dikarya</taxon>
        <taxon>Basidiomycota</taxon>
        <taxon>Agaricomycotina</taxon>
        <taxon>Agaricomycetes</taxon>
        <taxon>Agaricomycetidae</taxon>
        <taxon>Boletales</taxon>
        <taxon>Sclerodermatineae</taxon>
        <taxon>Pisolithaceae</taxon>
        <taxon>Pisolithus</taxon>
    </lineage>
</organism>
<dbReference type="EMBL" id="KN833963">
    <property type="protein sequence ID" value="KIK13969.1"/>
    <property type="molecule type" value="Genomic_DNA"/>
</dbReference>
<evidence type="ECO:0000313" key="5">
    <source>
        <dbReference type="Proteomes" id="UP000054018"/>
    </source>
</evidence>
<evidence type="ECO:0000259" key="3">
    <source>
        <dbReference type="Pfam" id="PF08519"/>
    </source>
</evidence>
<dbReference type="Proteomes" id="UP000054018">
    <property type="component" value="Unassembled WGS sequence"/>
</dbReference>
<dbReference type="SUPFAM" id="SSF48019">
    <property type="entry name" value="post-AAA+ oligomerization domain-like"/>
    <property type="match status" value="1"/>
</dbReference>
<dbReference type="PANTHER" id="PTHR23389:SF6">
    <property type="entry name" value="REPLICATION FACTOR C SUBUNIT 1"/>
    <property type="match status" value="1"/>
</dbReference>
<gene>
    <name evidence="4" type="ORF">PISMIDRAFT_688273</name>
</gene>
<dbReference type="GO" id="GO:0005524">
    <property type="term" value="F:ATP binding"/>
    <property type="evidence" value="ECO:0007669"/>
    <property type="project" value="InterPro"/>
</dbReference>
<dbReference type="STRING" id="765257.A0A0C9YJL1"/>
<feature type="region of interest" description="Disordered" evidence="2">
    <location>
        <begin position="240"/>
        <end position="259"/>
    </location>
</feature>
<dbReference type="Pfam" id="PF08519">
    <property type="entry name" value="RFC1"/>
    <property type="match status" value="1"/>
</dbReference>
<evidence type="ECO:0000313" key="4">
    <source>
        <dbReference type="EMBL" id="KIK13969.1"/>
    </source>
</evidence>
<dbReference type="InterPro" id="IPR008921">
    <property type="entry name" value="DNA_pol3_clamp-load_cplx_C"/>
</dbReference>
<dbReference type="GO" id="GO:0005634">
    <property type="term" value="C:nucleus"/>
    <property type="evidence" value="ECO:0007669"/>
    <property type="project" value="TreeGrafter"/>
</dbReference>
<dbReference type="GO" id="GO:0003677">
    <property type="term" value="F:DNA binding"/>
    <property type="evidence" value="ECO:0007669"/>
    <property type="project" value="InterPro"/>
</dbReference>